<protein>
    <recommendedName>
        <fullName evidence="3">SMI1/KNR4 family protein</fullName>
    </recommendedName>
</protein>
<name>A0ABP7KI33_9MICO</name>
<proteinExistence type="predicted"/>
<evidence type="ECO:0000313" key="1">
    <source>
        <dbReference type="EMBL" id="GAA3878079.1"/>
    </source>
</evidence>
<dbReference type="EMBL" id="BAABCN010000004">
    <property type="protein sequence ID" value="GAA3878079.1"/>
    <property type="molecule type" value="Genomic_DNA"/>
</dbReference>
<organism evidence="1 2">
    <name type="scientific">Leifsonia kafniensis</name>
    <dbReference type="NCBI Taxonomy" id="475957"/>
    <lineage>
        <taxon>Bacteria</taxon>
        <taxon>Bacillati</taxon>
        <taxon>Actinomycetota</taxon>
        <taxon>Actinomycetes</taxon>
        <taxon>Micrococcales</taxon>
        <taxon>Microbacteriaceae</taxon>
        <taxon>Leifsonia</taxon>
    </lineage>
</organism>
<comment type="caution">
    <text evidence="1">The sequence shown here is derived from an EMBL/GenBank/DDBJ whole genome shotgun (WGS) entry which is preliminary data.</text>
</comment>
<sequence length="307" mass="33478">MSLSEELARFDDVLADVFPEGFESMGEGLGDAGIERLRRAVAPFTLGAEVEQLYRWHDGSVLPVFGGKRFLCTTEIILNRAFHLSLSGRTPAWLQFTDGPEYYFATLDVAGCDPVASVWCANTHDIGISRMHDSLEAMIGTFIDMGETPTLSAEQRTALLLGGLRYDDEYRLIRSPGAYDRPNPPPGTFIMLFDEGTPEPWIRSLGSSTDELLPRGATTTVAELIRHAELHGEASGTIQGLTTHVGGPLHAIGFSIDDGTGALSFVADDKRLILGPVSQTRIEADVFLAPDGRCQLRALRRSPDWVA</sequence>
<accession>A0ABP7KI33</accession>
<evidence type="ECO:0008006" key="3">
    <source>
        <dbReference type="Google" id="ProtNLM"/>
    </source>
</evidence>
<gene>
    <name evidence="1" type="ORF">GCM10022381_20630</name>
</gene>
<evidence type="ECO:0000313" key="2">
    <source>
        <dbReference type="Proteomes" id="UP001501803"/>
    </source>
</evidence>
<dbReference type="Proteomes" id="UP001501803">
    <property type="component" value="Unassembled WGS sequence"/>
</dbReference>
<keyword evidence="2" id="KW-1185">Reference proteome</keyword>
<reference evidence="2" key="1">
    <citation type="journal article" date="2019" name="Int. J. Syst. Evol. Microbiol.">
        <title>The Global Catalogue of Microorganisms (GCM) 10K type strain sequencing project: providing services to taxonomists for standard genome sequencing and annotation.</title>
        <authorList>
            <consortium name="The Broad Institute Genomics Platform"/>
            <consortium name="The Broad Institute Genome Sequencing Center for Infectious Disease"/>
            <person name="Wu L."/>
            <person name="Ma J."/>
        </authorList>
    </citation>
    <scope>NUCLEOTIDE SEQUENCE [LARGE SCALE GENOMIC DNA]</scope>
    <source>
        <strain evidence="2">JCM 17021</strain>
    </source>
</reference>
<dbReference type="RefSeq" id="WP_345065851.1">
    <property type="nucleotide sequence ID" value="NZ_BAABCN010000004.1"/>
</dbReference>